<dbReference type="Proteomes" id="UP000595917">
    <property type="component" value="Chromosome"/>
</dbReference>
<dbReference type="RefSeq" id="WP_215625143.1">
    <property type="nucleotide sequence ID" value="NZ_CP067089.2"/>
</dbReference>
<evidence type="ECO:0008006" key="3">
    <source>
        <dbReference type="Google" id="ProtNLM"/>
    </source>
</evidence>
<reference evidence="1" key="1">
    <citation type="submission" date="2021-01" db="EMBL/GenBank/DDBJ databases">
        <title>Description of Breznakiella homolactica.</title>
        <authorList>
            <person name="Song Y."/>
            <person name="Brune A."/>
        </authorList>
    </citation>
    <scope>NUCLEOTIDE SEQUENCE</scope>
    <source>
        <strain evidence="1">RmG30</strain>
    </source>
</reference>
<proteinExistence type="predicted"/>
<sequence length="235" mass="26993">MKTFTFLVLITFFLFSCENKAVNISNSEKPARDIQLLEPSEGIKPIVSRGNLTEEKKTPTEEEVYGFALTNDDLLKYVNEDIFFGIHSDPNYYINNDDYAIEYKHLPEDPGSGIMQDTDLIIARNDYMDIEFANNVLINVTIKKKTGLHFFGRFIGEDIHDVINILGDNYWHQDRAYIYHGLNRTEKKHHSLQIITVTSKSNKIYQLNFGINGILSNGLLPKTSDYQTSEEQNGK</sequence>
<name>A0A7T7XKF2_9SPIR</name>
<accession>A0A7T7XKF2</accession>
<organism evidence="1 2">
    <name type="scientific">Breznakiella homolactica</name>
    <dbReference type="NCBI Taxonomy" id="2798577"/>
    <lineage>
        <taxon>Bacteria</taxon>
        <taxon>Pseudomonadati</taxon>
        <taxon>Spirochaetota</taxon>
        <taxon>Spirochaetia</taxon>
        <taxon>Spirochaetales</taxon>
        <taxon>Breznakiellaceae</taxon>
        <taxon>Breznakiella</taxon>
    </lineage>
</organism>
<dbReference type="EMBL" id="CP067089">
    <property type="protein sequence ID" value="QQO07837.1"/>
    <property type="molecule type" value="Genomic_DNA"/>
</dbReference>
<keyword evidence="2" id="KW-1185">Reference proteome</keyword>
<dbReference type="AlphaFoldDB" id="A0A7T7XKF2"/>
<evidence type="ECO:0000313" key="2">
    <source>
        <dbReference type="Proteomes" id="UP000595917"/>
    </source>
</evidence>
<dbReference type="PROSITE" id="PS51257">
    <property type="entry name" value="PROKAR_LIPOPROTEIN"/>
    <property type="match status" value="1"/>
</dbReference>
<dbReference type="KEGG" id="bhc:JFL75_12905"/>
<evidence type="ECO:0000313" key="1">
    <source>
        <dbReference type="EMBL" id="QQO07837.1"/>
    </source>
</evidence>
<gene>
    <name evidence="1" type="ORF">JFL75_12905</name>
</gene>
<protein>
    <recommendedName>
        <fullName evidence="3">Lipoprotein</fullName>
    </recommendedName>
</protein>